<dbReference type="AlphaFoldDB" id="A0AAD4MT57"/>
<protein>
    <recommendedName>
        <fullName evidence="11">Signal recognition particle subunit SRP68</fullName>
    </recommendedName>
    <alternativeName>
        <fullName evidence="12">Signal recognition particle 68 kDa protein</fullName>
    </alternativeName>
</protein>
<dbReference type="GO" id="GO:0030942">
    <property type="term" value="F:endoplasmic reticulum signal peptide binding"/>
    <property type="evidence" value="ECO:0007669"/>
    <property type="project" value="InterPro"/>
</dbReference>
<dbReference type="PANTHER" id="PTHR12860">
    <property type="entry name" value="SIGNAL RECOGNITION PARTICLE 68 KDA PROTEIN"/>
    <property type="match status" value="1"/>
</dbReference>
<evidence type="ECO:0000256" key="8">
    <source>
        <dbReference type="ARBA" id="ARBA00023135"/>
    </source>
</evidence>
<dbReference type="Pfam" id="PF16969">
    <property type="entry name" value="SRP68"/>
    <property type="match status" value="1"/>
</dbReference>
<dbReference type="PANTHER" id="PTHR12860:SF0">
    <property type="entry name" value="SIGNAL RECOGNITION PARTICLE SUBUNIT SRP68"/>
    <property type="match status" value="1"/>
</dbReference>
<dbReference type="InterPro" id="IPR026258">
    <property type="entry name" value="SRP68"/>
</dbReference>
<evidence type="ECO:0000256" key="12">
    <source>
        <dbReference type="ARBA" id="ARBA00083741"/>
    </source>
</evidence>
<organism evidence="13 14">
    <name type="scientific">Ditylenchus destructor</name>
    <dbReference type="NCBI Taxonomy" id="166010"/>
    <lineage>
        <taxon>Eukaryota</taxon>
        <taxon>Metazoa</taxon>
        <taxon>Ecdysozoa</taxon>
        <taxon>Nematoda</taxon>
        <taxon>Chromadorea</taxon>
        <taxon>Rhabditida</taxon>
        <taxon>Tylenchina</taxon>
        <taxon>Tylenchomorpha</taxon>
        <taxon>Sphaerularioidea</taxon>
        <taxon>Anguinidae</taxon>
        <taxon>Anguininae</taxon>
        <taxon>Ditylenchus</taxon>
    </lineage>
</organism>
<comment type="similarity">
    <text evidence="4">Belongs to the SRP68 family.</text>
</comment>
<name>A0AAD4MT57_9BILA</name>
<evidence type="ECO:0000256" key="3">
    <source>
        <dbReference type="ARBA" id="ARBA00004604"/>
    </source>
</evidence>
<keyword evidence="9" id="KW-0539">Nucleus</keyword>
<dbReference type="CDD" id="cd15481">
    <property type="entry name" value="SRP68-RBD"/>
    <property type="match status" value="1"/>
</dbReference>
<dbReference type="EMBL" id="JAKKPZ010000091">
    <property type="protein sequence ID" value="KAI1702884.1"/>
    <property type="molecule type" value="Genomic_DNA"/>
</dbReference>
<evidence type="ECO:0000256" key="4">
    <source>
        <dbReference type="ARBA" id="ARBA00009352"/>
    </source>
</evidence>
<evidence type="ECO:0000256" key="6">
    <source>
        <dbReference type="ARBA" id="ARBA00022824"/>
    </source>
</evidence>
<reference evidence="13" key="1">
    <citation type="submission" date="2022-01" db="EMBL/GenBank/DDBJ databases">
        <title>Genome Sequence Resource for Two Populations of Ditylenchus destructor, the Migratory Endoparasitic Phytonematode.</title>
        <authorList>
            <person name="Zhang H."/>
            <person name="Lin R."/>
            <person name="Xie B."/>
        </authorList>
    </citation>
    <scope>NUCLEOTIDE SEQUENCE</scope>
    <source>
        <strain evidence="13">BazhouSP</strain>
    </source>
</reference>
<evidence type="ECO:0000256" key="7">
    <source>
        <dbReference type="ARBA" id="ARBA00022884"/>
    </source>
</evidence>
<dbReference type="GO" id="GO:0005829">
    <property type="term" value="C:cytosol"/>
    <property type="evidence" value="ECO:0007669"/>
    <property type="project" value="UniProtKB-ARBA"/>
</dbReference>
<gene>
    <name evidence="13" type="ORF">DdX_15215</name>
</gene>
<keyword evidence="5" id="KW-0963">Cytoplasm</keyword>
<keyword evidence="10" id="KW-0687">Ribonucleoprotein</keyword>
<dbReference type="GO" id="GO:0005783">
    <property type="term" value="C:endoplasmic reticulum"/>
    <property type="evidence" value="ECO:0007669"/>
    <property type="project" value="UniProtKB-SubCell"/>
</dbReference>
<comment type="subcellular location">
    <subcellularLocation>
        <location evidence="2">Cytoplasm</location>
    </subcellularLocation>
    <subcellularLocation>
        <location evidence="1">Endoplasmic reticulum</location>
    </subcellularLocation>
    <subcellularLocation>
        <location evidence="3">Nucleus</location>
        <location evidence="3">Nucleolus</location>
    </subcellularLocation>
</comment>
<evidence type="ECO:0000256" key="9">
    <source>
        <dbReference type="ARBA" id="ARBA00023242"/>
    </source>
</evidence>
<keyword evidence="14" id="KW-1185">Reference proteome</keyword>
<dbReference type="GO" id="GO:0005786">
    <property type="term" value="C:signal recognition particle, endoplasmic reticulum targeting"/>
    <property type="evidence" value="ECO:0007669"/>
    <property type="project" value="UniProtKB-KW"/>
</dbReference>
<proteinExistence type="inferred from homology"/>
<evidence type="ECO:0000256" key="5">
    <source>
        <dbReference type="ARBA" id="ARBA00022490"/>
    </source>
</evidence>
<evidence type="ECO:0000256" key="10">
    <source>
        <dbReference type="ARBA" id="ARBA00023274"/>
    </source>
</evidence>
<evidence type="ECO:0000313" key="13">
    <source>
        <dbReference type="EMBL" id="KAI1702884.1"/>
    </source>
</evidence>
<keyword evidence="6" id="KW-0256">Endoplasmic reticulum</keyword>
<evidence type="ECO:0000256" key="11">
    <source>
        <dbReference type="ARBA" id="ARBA00029498"/>
    </source>
</evidence>
<dbReference type="InterPro" id="IPR034652">
    <property type="entry name" value="SRP68-RBD"/>
</dbReference>
<dbReference type="FunFam" id="1.10.3450.40:FF:000001">
    <property type="entry name" value="Signal recognition particle subunit SRP68"/>
    <property type="match status" value="1"/>
</dbReference>
<dbReference type="GO" id="GO:0006614">
    <property type="term" value="P:SRP-dependent cotranslational protein targeting to membrane"/>
    <property type="evidence" value="ECO:0007669"/>
    <property type="project" value="InterPro"/>
</dbReference>
<accession>A0AAD4MT57</accession>
<dbReference type="Gene3D" id="1.10.3450.40">
    <property type="entry name" value="Signal recognition particle, SRP68 subunit, RNA-binding domain"/>
    <property type="match status" value="1"/>
</dbReference>
<evidence type="ECO:0000256" key="1">
    <source>
        <dbReference type="ARBA" id="ARBA00004240"/>
    </source>
</evidence>
<dbReference type="GO" id="GO:0008312">
    <property type="term" value="F:7S RNA binding"/>
    <property type="evidence" value="ECO:0007669"/>
    <property type="project" value="InterPro"/>
</dbReference>
<dbReference type="GO" id="GO:0005047">
    <property type="term" value="F:signal recognition particle binding"/>
    <property type="evidence" value="ECO:0007669"/>
    <property type="project" value="InterPro"/>
</dbReference>
<evidence type="ECO:0000313" key="14">
    <source>
        <dbReference type="Proteomes" id="UP001201812"/>
    </source>
</evidence>
<dbReference type="GO" id="GO:0005730">
    <property type="term" value="C:nucleolus"/>
    <property type="evidence" value="ECO:0007669"/>
    <property type="project" value="UniProtKB-SubCell"/>
</dbReference>
<dbReference type="InterPro" id="IPR038253">
    <property type="entry name" value="SRP68_N_sf"/>
</dbReference>
<evidence type="ECO:0000256" key="2">
    <source>
        <dbReference type="ARBA" id="ARBA00004496"/>
    </source>
</evidence>
<keyword evidence="8" id="KW-0733">Signal recognition particle</keyword>
<comment type="caution">
    <text evidence="13">The sequence shown here is derived from an EMBL/GenBank/DDBJ whole genome shotgun (WGS) entry which is preliminary data.</text>
</comment>
<keyword evidence="7" id="KW-0694">RNA-binding</keyword>
<dbReference type="Proteomes" id="UP001201812">
    <property type="component" value="Unassembled WGS sequence"/>
</dbReference>
<sequence length="325" mass="37357">MTTSVDPTNPPAPFETVSVLRLIKDAQQKHGLRQGNYLRYRGYCSRRIRRLRSSLNFTNQHKCLPKRAAKFVGRSVTPEVVTDVRFAEILIFEVERHWAYAMQLKLEVGDDMLSRKKFHMRQKLRRAVKSARKLETLAKNCESVTVVTRLEVQAYSAFIRAILDVELKQWRKAMELCRTVKKIYEKLSTSVKDQEIVDLYASRCREVQNTLRLCEYNCTDEASADDAGNVSIAGEDELDLDFNKLNVLAEEKLTEIKSNADEATKHLLKQLEGDWKSVDLTKLKALKPNISSLPHLQPMPCKPMFFDLARNYLPEGSRAASEFLT</sequence>